<evidence type="ECO:0000259" key="1">
    <source>
        <dbReference type="Pfam" id="PF00754"/>
    </source>
</evidence>
<evidence type="ECO:0000313" key="3">
    <source>
        <dbReference type="Proteomes" id="UP001501772"/>
    </source>
</evidence>
<dbReference type="SUPFAM" id="SSF55486">
    <property type="entry name" value="Metalloproteases ('zincins'), catalytic domain"/>
    <property type="match status" value="1"/>
</dbReference>
<gene>
    <name evidence="2" type="ORF">GCM10022289_15490</name>
</gene>
<dbReference type="Gene3D" id="2.60.120.260">
    <property type="entry name" value="Galactose-binding domain-like"/>
    <property type="match status" value="1"/>
</dbReference>
<sequence>MKFSNKSKTFTCILLGTVVFLSNCKKEQTNTEIPEPEVINNTAATRTEVTGQARFTVSTENTGGKDAAEGSSKAIDNNIDTKFLIFSHQSNFYMQFEFTTNTQVAAYTFTSADDASERDPSNWTITASTDGNNWTELDHREYEMFSKRKQSKTYNFVNNNSYKFYRINVKVLFGQANPIFQLAEIKLFNVPQNQQALAPNNTLETVVEGANTLIFTDKTGTFSAATKAGFITVFKANYQRMANTFNANAPKTQVFVIDSEYEGVAATYGGSIIRYDPRYFAGNPKDIDVVTHEMMHVVQSYKFNLPNTGWITEGIADYARYIFGYDNPGANWSLPAYSSNQNYTDAYRVTARFFAWLENHGYQGIIVKLDKAMRDGTYNVNTFWSANANGKTVDQLWQNYIANPAL</sequence>
<dbReference type="InterPro" id="IPR000421">
    <property type="entry name" value="FA58C"/>
</dbReference>
<organism evidence="2 3">
    <name type="scientific">Pedobacter jeongneungensis</name>
    <dbReference type="NCBI Taxonomy" id="947309"/>
    <lineage>
        <taxon>Bacteria</taxon>
        <taxon>Pseudomonadati</taxon>
        <taxon>Bacteroidota</taxon>
        <taxon>Sphingobacteriia</taxon>
        <taxon>Sphingobacteriales</taxon>
        <taxon>Sphingobacteriaceae</taxon>
        <taxon>Pedobacter</taxon>
    </lineage>
</organism>
<feature type="domain" description="F5/8 type C" evidence="1">
    <location>
        <begin position="56"/>
        <end position="169"/>
    </location>
</feature>
<dbReference type="SUPFAM" id="SSF49785">
    <property type="entry name" value="Galactose-binding domain-like"/>
    <property type="match status" value="1"/>
</dbReference>
<proteinExistence type="predicted"/>
<reference evidence="3" key="1">
    <citation type="journal article" date="2019" name="Int. J. Syst. Evol. Microbiol.">
        <title>The Global Catalogue of Microorganisms (GCM) 10K type strain sequencing project: providing services to taxonomists for standard genome sequencing and annotation.</title>
        <authorList>
            <consortium name="The Broad Institute Genomics Platform"/>
            <consortium name="The Broad Institute Genome Sequencing Center for Infectious Disease"/>
            <person name="Wu L."/>
            <person name="Ma J."/>
        </authorList>
    </citation>
    <scope>NUCLEOTIDE SEQUENCE [LARGE SCALE GENOMIC DNA]</scope>
    <source>
        <strain evidence="3">JCM 17626</strain>
    </source>
</reference>
<dbReference type="InterPro" id="IPR008979">
    <property type="entry name" value="Galactose-bd-like_sf"/>
</dbReference>
<dbReference type="Pfam" id="PF04450">
    <property type="entry name" value="BSP"/>
    <property type="match status" value="1"/>
</dbReference>
<keyword evidence="3" id="KW-1185">Reference proteome</keyword>
<name>A0ABP8B9Y1_9SPHI</name>
<dbReference type="EMBL" id="BAABBY010000003">
    <property type="protein sequence ID" value="GAA4201690.1"/>
    <property type="molecule type" value="Genomic_DNA"/>
</dbReference>
<dbReference type="InterPro" id="IPR007541">
    <property type="entry name" value="Uncharacterised_BSP"/>
</dbReference>
<dbReference type="Pfam" id="PF00754">
    <property type="entry name" value="F5_F8_type_C"/>
    <property type="match status" value="1"/>
</dbReference>
<dbReference type="PANTHER" id="PTHR33321">
    <property type="match status" value="1"/>
</dbReference>
<comment type="caution">
    <text evidence="2">The sequence shown here is derived from an EMBL/GenBank/DDBJ whole genome shotgun (WGS) entry which is preliminary data.</text>
</comment>
<dbReference type="RefSeq" id="WP_344850873.1">
    <property type="nucleotide sequence ID" value="NZ_BAABBY010000003.1"/>
</dbReference>
<dbReference type="Proteomes" id="UP001501772">
    <property type="component" value="Unassembled WGS sequence"/>
</dbReference>
<accession>A0ABP8B9Y1</accession>
<dbReference type="PANTHER" id="PTHR33321:SF12">
    <property type="entry name" value="PLANT BASIC SECRETORY PROTEIN (BSP) FAMILY PROTEIN"/>
    <property type="match status" value="1"/>
</dbReference>
<protein>
    <recommendedName>
        <fullName evidence="1">F5/8 type C domain-containing protein</fullName>
    </recommendedName>
</protein>
<evidence type="ECO:0000313" key="2">
    <source>
        <dbReference type="EMBL" id="GAA4201690.1"/>
    </source>
</evidence>